<evidence type="ECO:0000259" key="3">
    <source>
        <dbReference type="Pfam" id="PF17172"/>
    </source>
</evidence>
<evidence type="ECO:0000313" key="5">
    <source>
        <dbReference type="Proteomes" id="UP001432322"/>
    </source>
</evidence>
<evidence type="ECO:0000259" key="2">
    <source>
        <dbReference type="Pfam" id="PF17171"/>
    </source>
</evidence>
<accession>A0AAV5W611</accession>
<dbReference type="GO" id="GO:0005737">
    <property type="term" value="C:cytoplasm"/>
    <property type="evidence" value="ECO:0007669"/>
    <property type="project" value="TreeGrafter"/>
</dbReference>
<evidence type="ECO:0000256" key="1">
    <source>
        <dbReference type="ARBA" id="ARBA00006475"/>
    </source>
</evidence>
<name>A0AAV5W611_9BILA</name>
<dbReference type="Pfam" id="PF17172">
    <property type="entry name" value="GST_N_4"/>
    <property type="match status" value="1"/>
</dbReference>
<dbReference type="InterPro" id="IPR036282">
    <property type="entry name" value="Glutathione-S-Trfase_C_sf"/>
</dbReference>
<dbReference type="SUPFAM" id="SSF52833">
    <property type="entry name" value="Thioredoxin-like"/>
    <property type="match status" value="1"/>
</dbReference>
<gene>
    <name evidence="4" type="ORF">PFISCL1PPCAC_18563</name>
</gene>
<dbReference type="SUPFAM" id="SSF47616">
    <property type="entry name" value="GST C-terminal domain-like"/>
    <property type="match status" value="1"/>
</dbReference>
<proteinExistence type="inferred from homology"/>
<feature type="domain" description="Thioredoxin-like fold" evidence="3">
    <location>
        <begin position="34"/>
        <end position="129"/>
    </location>
</feature>
<reference evidence="4" key="1">
    <citation type="submission" date="2023-10" db="EMBL/GenBank/DDBJ databases">
        <title>Genome assembly of Pristionchus species.</title>
        <authorList>
            <person name="Yoshida K."/>
            <person name="Sommer R.J."/>
        </authorList>
    </citation>
    <scope>NUCLEOTIDE SEQUENCE</scope>
    <source>
        <strain evidence="4">RS5133</strain>
    </source>
</reference>
<dbReference type="Pfam" id="PF17171">
    <property type="entry name" value="GST_C_6"/>
    <property type="match status" value="1"/>
</dbReference>
<dbReference type="CDD" id="cd03080">
    <property type="entry name" value="GST_N_Metaxin_like"/>
    <property type="match status" value="1"/>
</dbReference>
<sequence>FRMPTPALLKRDWQKDHVYLVQFPRFGCIPSGSPFALKLETWLRLCKIPYSNVSNEMTKMSSKGQIPFIELNGRHFADSNMIIDQLKHDFKKDPDALLNPLEKAQAAAFHSLIEDSIFWAIPYCRSRNPKWFASPAGLGGHLHGVKKIFMEKIGVNALGSKIKKACHAQGIGRHNQLEVEKMTKEQFDALENFIANKSFFFGEIPTSLDITAFGHIQQFLHTPMLSNELKDHLEQKCPTLVRMVNRLKDEFWPDWDKACATLSLDTTMEEEPAAAPAAAAA</sequence>
<dbReference type="InterPro" id="IPR012336">
    <property type="entry name" value="Thioredoxin-like_fold"/>
</dbReference>
<dbReference type="InterPro" id="IPR026928">
    <property type="entry name" value="FAX/IsoI-like"/>
</dbReference>
<organism evidence="4 5">
    <name type="scientific">Pristionchus fissidentatus</name>
    <dbReference type="NCBI Taxonomy" id="1538716"/>
    <lineage>
        <taxon>Eukaryota</taxon>
        <taxon>Metazoa</taxon>
        <taxon>Ecdysozoa</taxon>
        <taxon>Nematoda</taxon>
        <taxon>Chromadorea</taxon>
        <taxon>Rhabditida</taxon>
        <taxon>Rhabditina</taxon>
        <taxon>Diplogasteromorpha</taxon>
        <taxon>Diplogasteroidea</taxon>
        <taxon>Neodiplogasteridae</taxon>
        <taxon>Pristionchus</taxon>
    </lineage>
</organism>
<comment type="similarity">
    <text evidence="1">Belongs to the FAX family.</text>
</comment>
<dbReference type="AlphaFoldDB" id="A0AAV5W611"/>
<dbReference type="InterPro" id="IPR050931">
    <property type="entry name" value="Mito_Protein_Transport_Metaxin"/>
</dbReference>
<dbReference type="PANTHER" id="PTHR12289">
    <property type="entry name" value="METAXIN RELATED"/>
    <property type="match status" value="1"/>
</dbReference>
<dbReference type="SFLD" id="SFLDG01180">
    <property type="entry name" value="SUF1"/>
    <property type="match status" value="1"/>
</dbReference>
<keyword evidence="5" id="KW-1185">Reference proteome</keyword>
<feature type="non-terminal residue" evidence="4">
    <location>
        <position position="1"/>
    </location>
</feature>
<evidence type="ECO:0000313" key="4">
    <source>
        <dbReference type="EMBL" id="GMT27266.1"/>
    </source>
</evidence>
<protein>
    <recommendedName>
        <fullName evidence="6">Glutathione S-transferase</fullName>
    </recommendedName>
</protein>
<dbReference type="InterPro" id="IPR036249">
    <property type="entry name" value="Thioredoxin-like_sf"/>
</dbReference>
<feature type="domain" description="Metaxin glutathione S-transferase" evidence="2">
    <location>
        <begin position="184"/>
        <end position="247"/>
    </location>
</feature>
<dbReference type="CDD" id="cd03193">
    <property type="entry name" value="GST_C_Metaxin"/>
    <property type="match status" value="1"/>
</dbReference>
<dbReference type="InterPro" id="IPR033468">
    <property type="entry name" value="Metaxin_GST"/>
</dbReference>
<dbReference type="Proteomes" id="UP001432322">
    <property type="component" value="Unassembled WGS sequence"/>
</dbReference>
<dbReference type="InterPro" id="IPR040079">
    <property type="entry name" value="Glutathione_S-Trfase"/>
</dbReference>
<dbReference type="SFLD" id="SFLDG01200">
    <property type="entry name" value="SUF1.1"/>
    <property type="match status" value="1"/>
</dbReference>
<dbReference type="PANTHER" id="PTHR12289:SF72">
    <property type="entry name" value="GST N-TERMINAL DOMAIN-CONTAINING PROTEIN"/>
    <property type="match status" value="1"/>
</dbReference>
<dbReference type="Gene3D" id="1.20.1050.10">
    <property type="match status" value="1"/>
</dbReference>
<dbReference type="EMBL" id="BTSY01000005">
    <property type="protein sequence ID" value="GMT27266.1"/>
    <property type="molecule type" value="Genomic_DNA"/>
</dbReference>
<evidence type="ECO:0008006" key="6">
    <source>
        <dbReference type="Google" id="ProtNLM"/>
    </source>
</evidence>
<feature type="non-terminal residue" evidence="4">
    <location>
        <position position="281"/>
    </location>
</feature>
<dbReference type="SFLD" id="SFLDS00019">
    <property type="entry name" value="Glutathione_Transferase_(cytos"/>
    <property type="match status" value="1"/>
</dbReference>
<comment type="caution">
    <text evidence="4">The sequence shown here is derived from an EMBL/GenBank/DDBJ whole genome shotgun (WGS) entry which is preliminary data.</text>
</comment>